<dbReference type="Proteomes" id="UP000885258">
    <property type="component" value="Unassembled WGS sequence"/>
</dbReference>
<dbReference type="EMBL" id="KP899804">
    <property type="protein sequence ID" value="AKJ19957.1"/>
    <property type="molecule type" value="Genomic_DNA"/>
</dbReference>
<dbReference type="EMBL" id="DAANFV010000017">
    <property type="protein sequence ID" value="HAC9687824.1"/>
    <property type="molecule type" value="Genomic_DNA"/>
</dbReference>
<dbReference type="EMBL" id="RSUA01000035">
    <property type="protein sequence ID" value="MIT50594.1"/>
    <property type="molecule type" value="Genomic_DNA"/>
</dbReference>
<dbReference type="EMBL" id="DAATUV010000016">
    <property type="protein sequence ID" value="HAF0196971.1"/>
    <property type="molecule type" value="Genomic_DNA"/>
</dbReference>
<evidence type="ECO:0000313" key="1">
    <source>
        <dbReference type="EMBL" id="AKJ19957.1"/>
    </source>
</evidence>
<evidence type="ECO:0000313" key="4">
    <source>
        <dbReference type="EMBL" id="HAC9687824.1"/>
    </source>
</evidence>
<geneLocation type="plasmid" evidence="1">
    <name>pF8475</name>
</geneLocation>
<dbReference type="EMBL" id="DAANFW010000028">
    <property type="protein sequence ID" value="HAC9693271.1"/>
    <property type="molecule type" value="Genomic_DNA"/>
</dbReference>
<organism evidence="2">
    <name type="scientific">Salmonella typhimurium</name>
    <dbReference type="NCBI Taxonomy" id="90371"/>
    <lineage>
        <taxon>Bacteria</taxon>
        <taxon>Pseudomonadati</taxon>
        <taxon>Pseudomonadota</taxon>
        <taxon>Gammaproteobacteria</taxon>
        <taxon>Enterobacterales</taxon>
        <taxon>Enterobacteriaceae</taxon>
        <taxon>Salmonella</taxon>
    </lineage>
</organism>
<name>A0A0G3B7C2_SALTM</name>
<dbReference type="EMBL" id="DAANHM010000034">
    <property type="protein sequence ID" value="HAC9896153.1"/>
    <property type="molecule type" value="Genomic_DNA"/>
</dbReference>
<geneLocation type="plasmid" evidence="2">
    <name>p109/9</name>
</geneLocation>
<reference evidence="2" key="1">
    <citation type="submission" date="2015-03" db="EMBL/GenBank/DDBJ databases">
        <title>Complete genome sequences of four Salmonella Typhimurium IncHI1 plasmids and their characteristics.</title>
        <authorList>
            <person name="Kubasova T."/>
            <person name="Matiasovicova J."/>
            <person name="Cejkova D."/>
            <person name="Sekelova Z."/>
            <person name="Polansky O."/>
            <person name="Medvecky M."/>
            <person name="Rychlik I."/>
            <person name="Juricova H."/>
        </authorList>
    </citation>
    <scope>NUCLEOTIDE SEQUENCE</scope>
    <source>
        <strain evidence="2">109/9</strain>
        <strain evidence="3">B71</strain>
        <strain evidence="1">F8475</strain>
        <plasmid evidence="2">p109/9</plasmid>
        <plasmid evidence="3">pB71</plasmid>
        <plasmid evidence="1">pF8475</plasmid>
    </source>
</reference>
<dbReference type="EMBL" id="KP899805">
    <property type="protein sequence ID" value="AKJ20155.1"/>
    <property type="molecule type" value="Genomic_DNA"/>
</dbReference>
<evidence type="ECO:0000313" key="2">
    <source>
        <dbReference type="EMBL" id="AKJ20155.1"/>
    </source>
</evidence>
<accession>A0A6C8YRV1</accession>
<dbReference type="EMBL" id="KP899806">
    <property type="protein sequence ID" value="AKJ20331.1"/>
    <property type="molecule type" value="Genomic_DNA"/>
</dbReference>
<evidence type="ECO:0000313" key="7">
    <source>
        <dbReference type="EMBL" id="HAC9896153.1"/>
    </source>
</evidence>
<proteinExistence type="predicted"/>
<protein>
    <submittedName>
        <fullName evidence="2">Uncharacterized protein</fullName>
    </submittedName>
</protein>
<evidence type="ECO:0000313" key="3">
    <source>
        <dbReference type="EMBL" id="AKJ20331.1"/>
    </source>
</evidence>
<keyword evidence="2" id="KW-0614">Plasmid</keyword>
<sequence length="234" mass="26186">MTMKNTVIPTVTENEMGEVITRHSAYGLVSVSRTSTTGQRLYASDLSHKEVVTMTFSESEQIERDGVIRHRLAEGRRRSPLLQVSLSPAQWATMITSFGMSDGVPCTINSLIRGDYERQPEIGYIESTRERYERQIREAAEREMAKLHEKLEVLRLLAVKGKAGKRELDEAYQSLLSVINNLPVNLAFTNQLIQESMVNIVSHGKAELEATAMGVAARLGMKEMSSLASLEEKK</sequence>
<reference evidence="11" key="3">
    <citation type="submission" date="2018-08" db="EMBL/GenBank/DDBJ databases">
        <authorList>
            <person name="Ashton P.M."/>
            <person name="Dallman T."/>
            <person name="Nair S."/>
            <person name="De Pinna E."/>
            <person name="Peters T."/>
            <person name="Grant K."/>
        </authorList>
    </citation>
    <scope>NUCLEOTIDE SEQUENCE [LARGE SCALE GENOMIC DNA]</scope>
    <source>
        <strain evidence="11">29290</strain>
    </source>
</reference>
<geneLocation type="plasmid" evidence="3">
    <name>pB71</name>
</geneLocation>
<reference evidence="4" key="2">
    <citation type="journal article" date="2018" name="Genome Biol.">
        <title>SKESA: strategic k-mer extension for scrupulous assemblies.</title>
        <authorList>
            <person name="Souvorov A."/>
            <person name="Agarwala R."/>
            <person name="Lipman D.J."/>
        </authorList>
    </citation>
    <scope>NUCLEOTIDE SEQUENCE</scope>
    <source>
        <strain evidence="10">2011-60-876-1</strain>
        <strain evidence="9">373DRC</strain>
        <strain evidence="6">D14916</strain>
        <strain evidence="7">I32</strain>
        <strain evidence="4">S05012-15</strain>
        <strain evidence="5">S05117-15</strain>
        <strain evidence="8">Typhimurium</strain>
    </source>
</reference>
<evidence type="ECO:0000313" key="8">
    <source>
        <dbReference type="EMBL" id="HAD3314353.1"/>
    </source>
</evidence>
<evidence type="ECO:0000313" key="6">
    <source>
        <dbReference type="EMBL" id="HAC9822739.1"/>
    </source>
</evidence>
<accession>A0A0G3B7C2</accession>
<evidence type="ECO:0000313" key="5">
    <source>
        <dbReference type="EMBL" id="HAC9693271.1"/>
    </source>
</evidence>
<gene>
    <name evidence="11" type="ORF">AU613_17185</name>
    <name evidence="5" type="ORF">G0K70_21940</name>
    <name evidence="4" type="ORF">G0K78_19840</name>
    <name evidence="6" type="ORF">G0L07_13290</name>
    <name evidence="7" type="ORF">G0L24_19175</name>
    <name evidence="8" type="ORF">G1O83_23385</name>
    <name evidence="10" type="ORF">G9C49_004063</name>
    <name evidence="9" type="ORF">GTH89_14765</name>
</gene>
<dbReference type="EMBL" id="DAANGX010000042">
    <property type="protein sequence ID" value="HAC9822739.1"/>
    <property type="molecule type" value="Genomic_DNA"/>
</dbReference>
<dbReference type="RefSeq" id="WP_000178072.1">
    <property type="nucleotide sequence ID" value="NZ_KP899804.1"/>
</dbReference>
<dbReference type="EMBL" id="DAATVE010000030">
    <property type="protein sequence ID" value="HAF0254053.1"/>
    <property type="molecule type" value="Genomic_DNA"/>
</dbReference>
<evidence type="ECO:0000313" key="9">
    <source>
        <dbReference type="EMBL" id="HAF0196971.1"/>
    </source>
</evidence>
<dbReference type="AlphaFoldDB" id="A0A0G3B7C2"/>
<evidence type="ECO:0000313" key="10">
    <source>
        <dbReference type="EMBL" id="HAF0254053.1"/>
    </source>
</evidence>
<reference evidence="6" key="4">
    <citation type="submission" date="2019-08" db="EMBL/GenBank/DDBJ databases">
        <authorList>
            <consortium name="NCBI Pathogen Detection Project"/>
        </authorList>
    </citation>
    <scope>NUCLEOTIDE SEQUENCE</scope>
    <source>
        <strain evidence="10">2011-60-876-1</strain>
        <strain evidence="9">373DRC</strain>
        <strain evidence="6">D14916</strain>
        <strain evidence="7">I32</strain>
        <strain evidence="4">S05012-15</strain>
        <strain evidence="5">S05117-15</strain>
        <strain evidence="8">Typhimurium</strain>
    </source>
</reference>
<dbReference type="EMBL" id="DAAOJG010000029">
    <property type="protein sequence ID" value="HAD3314353.1"/>
    <property type="molecule type" value="Genomic_DNA"/>
</dbReference>
<evidence type="ECO:0000313" key="11">
    <source>
        <dbReference type="EMBL" id="MIT50594.1"/>
    </source>
</evidence>